<dbReference type="InterPro" id="IPR048761">
    <property type="entry name" value="SMUBP-2_HCS1_1B"/>
</dbReference>
<name>A0A643BUN2_BALPH</name>
<dbReference type="Gene3D" id="3.40.50.300">
    <property type="entry name" value="P-loop containing nucleotide triphosphate hydrolases"/>
    <property type="match status" value="2"/>
</dbReference>
<evidence type="ECO:0000256" key="3">
    <source>
        <dbReference type="ARBA" id="ARBA00007913"/>
    </source>
</evidence>
<dbReference type="Gene3D" id="2.40.30.270">
    <property type="match status" value="1"/>
</dbReference>
<dbReference type="GO" id="GO:0008270">
    <property type="term" value="F:zinc ion binding"/>
    <property type="evidence" value="ECO:0007669"/>
    <property type="project" value="UniProtKB-KW"/>
</dbReference>
<comment type="caution">
    <text evidence="20">The sequence shown here is derived from an EMBL/GenBank/DDBJ whole genome shotgun (WGS) entry which is preliminary data.</text>
</comment>
<keyword evidence="5" id="KW-0479">Metal-binding</keyword>
<dbReference type="InterPro" id="IPR000058">
    <property type="entry name" value="Znf_AN1"/>
</dbReference>
<dbReference type="GO" id="GO:0005737">
    <property type="term" value="C:cytoplasm"/>
    <property type="evidence" value="ECO:0007669"/>
    <property type="project" value="UniProtKB-SubCell"/>
</dbReference>
<evidence type="ECO:0000256" key="6">
    <source>
        <dbReference type="ARBA" id="ARBA00022741"/>
    </source>
</evidence>
<evidence type="ECO:0000256" key="2">
    <source>
        <dbReference type="ARBA" id="ARBA00004496"/>
    </source>
</evidence>
<dbReference type="InterPro" id="IPR034072">
    <property type="entry name" value="R3H_Smubp-2"/>
</dbReference>
<feature type="compositionally biased region" description="Pro residues" evidence="17">
    <location>
        <begin position="693"/>
        <end position="704"/>
    </location>
</feature>
<dbReference type="FunFam" id="2.40.30.270:FF:000001">
    <property type="entry name" value="Immunoglobulin mu DNA-binding protein 2"/>
    <property type="match status" value="1"/>
</dbReference>
<dbReference type="InterPro" id="IPR050534">
    <property type="entry name" value="Coronavir_polyprotein_1ab"/>
</dbReference>
<dbReference type="InterPro" id="IPR036867">
    <property type="entry name" value="R3H_dom_sf"/>
</dbReference>
<dbReference type="PANTHER" id="PTHR43788:SF8">
    <property type="entry name" value="DNA-BINDING PROTEIN SMUBP-2"/>
    <property type="match status" value="1"/>
</dbReference>
<evidence type="ECO:0000313" key="21">
    <source>
        <dbReference type="Proteomes" id="UP000437017"/>
    </source>
</evidence>
<evidence type="ECO:0000256" key="17">
    <source>
        <dbReference type="SAM" id="MobiDB-lite"/>
    </source>
</evidence>
<keyword evidence="9" id="KW-0347">Helicase</keyword>
<feature type="region of interest" description="Disordered" evidence="17">
    <location>
        <begin position="1"/>
        <end position="30"/>
    </location>
</feature>
<feature type="region of interest" description="Disordered" evidence="17">
    <location>
        <begin position="692"/>
        <end position="746"/>
    </location>
</feature>
<dbReference type="NCBIfam" id="TIGR00376">
    <property type="entry name" value="IGHMBP2 family helicase"/>
    <property type="match status" value="1"/>
</dbReference>
<feature type="coiled-coil region" evidence="16">
    <location>
        <begin position="351"/>
        <end position="378"/>
    </location>
</feature>
<dbReference type="Pfam" id="PF21138">
    <property type="entry name" value="SMUBP-2_HCS1_1B"/>
    <property type="match status" value="1"/>
</dbReference>
<evidence type="ECO:0000256" key="12">
    <source>
        <dbReference type="ARBA" id="ARBA00022884"/>
    </source>
</evidence>
<dbReference type="InterPro" id="IPR047187">
    <property type="entry name" value="SF1_C_Upf1"/>
</dbReference>
<evidence type="ECO:0000259" key="19">
    <source>
        <dbReference type="PROSITE" id="PS51061"/>
    </source>
</evidence>
<keyword evidence="21" id="KW-1185">Reference proteome</keyword>
<dbReference type="Gene3D" id="3.30.1370.50">
    <property type="entry name" value="R3H-like domain"/>
    <property type="match status" value="1"/>
</dbReference>
<feature type="region of interest" description="Disordered" evidence="17">
    <location>
        <begin position="1011"/>
        <end position="1056"/>
    </location>
</feature>
<accession>A0A643BUN2</accession>
<evidence type="ECO:0000256" key="5">
    <source>
        <dbReference type="ARBA" id="ARBA00022723"/>
    </source>
</evidence>
<feature type="domain" description="R3H" evidence="19">
    <location>
        <begin position="629"/>
        <end position="692"/>
    </location>
</feature>
<evidence type="ECO:0000256" key="15">
    <source>
        <dbReference type="PROSITE-ProRule" id="PRU00449"/>
    </source>
</evidence>
<dbReference type="SMART" id="SM00487">
    <property type="entry name" value="DEXDc"/>
    <property type="match status" value="1"/>
</dbReference>
<dbReference type="InterPro" id="IPR027417">
    <property type="entry name" value="P-loop_NTPase"/>
</dbReference>
<dbReference type="InterPro" id="IPR041677">
    <property type="entry name" value="DNA2/NAM7_AAA_11"/>
</dbReference>
<dbReference type="SMART" id="SM00382">
    <property type="entry name" value="AAA"/>
    <property type="match status" value="1"/>
</dbReference>
<dbReference type="PROSITE" id="PS51039">
    <property type="entry name" value="ZF_AN1"/>
    <property type="match status" value="1"/>
</dbReference>
<feature type="domain" description="AN1-type" evidence="18">
    <location>
        <begin position="759"/>
        <end position="808"/>
    </location>
</feature>
<comment type="catalytic activity">
    <reaction evidence="14">
        <text>ATP + H2O = ADP + phosphate + H(+)</text>
        <dbReference type="Rhea" id="RHEA:13065"/>
        <dbReference type="ChEBI" id="CHEBI:15377"/>
        <dbReference type="ChEBI" id="CHEBI:15378"/>
        <dbReference type="ChEBI" id="CHEBI:30616"/>
        <dbReference type="ChEBI" id="CHEBI:43474"/>
        <dbReference type="ChEBI" id="CHEBI:456216"/>
        <dbReference type="EC" id="3.6.4.12"/>
    </reaction>
    <physiologicalReaction direction="left-to-right" evidence="14">
        <dbReference type="Rhea" id="RHEA:13066"/>
    </physiologicalReaction>
</comment>
<evidence type="ECO:0000256" key="16">
    <source>
        <dbReference type="SAM" id="Coils"/>
    </source>
</evidence>
<dbReference type="CDD" id="cd18808">
    <property type="entry name" value="SF1_C_Upf1"/>
    <property type="match status" value="1"/>
</dbReference>
<evidence type="ECO:0008006" key="22">
    <source>
        <dbReference type="Google" id="ProtNLM"/>
    </source>
</evidence>
<keyword evidence="13" id="KW-0539">Nucleus</keyword>
<dbReference type="GO" id="GO:0016787">
    <property type="term" value="F:hydrolase activity"/>
    <property type="evidence" value="ECO:0007669"/>
    <property type="project" value="UniProtKB-KW"/>
</dbReference>
<evidence type="ECO:0000256" key="14">
    <source>
        <dbReference type="ARBA" id="ARBA00048432"/>
    </source>
</evidence>
<dbReference type="SMART" id="SM00154">
    <property type="entry name" value="ZnF_AN1"/>
    <property type="match status" value="1"/>
</dbReference>
<dbReference type="InterPro" id="IPR003593">
    <property type="entry name" value="AAA+_ATPase"/>
</dbReference>
<keyword evidence="16" id="KW-0175">Coiled coil</keyword>
<dbReference type="SUPFAM" id="SSF82708">
    <property type="entry name" value="R3H domain"/>
    <property type="match status" value="1"/>
</dbReference>
<protein>
    <recommendedName>
        <fullName evidence="22">R3H domain-containing protein</fullName>
    </recommendedName>
</protein>
<dbReference type="GO" id="GO:0003677">
    <property type="term" value="F:DNA binding"/>
    <property type="evidence" value="ECO:0007669"/>
    <property type="project" value="InterPro"/>
</dbReference>
<dbReference type="Pfam" id="PF13087">
    <property type="entry name" value="AAA_12"/>
    <property type="match status" value="1"/>
</dbReference>
<dbReference type="InterPro" id="IPR004483">
    <property type="entry name" value="SMUBP-2/Hcs1-like"/>
</dbReference>
<evidence type="ECO:0000256" key="1">
    <source>
        <dbReference type="ARBA" id="ARBA00004123"/>
    </source>
</evidence>
<dbReference type="SMART" id="SM00393">
    <property type="entry name" value="R3H"/>
    <property type="match status" value="1"/>
</dbReference>
<dbReference type="Pfam" id="PF13086">
    <property type="entry name" value="AAA_11"/>
    <property type="match status" value="1"/>
</dbReference>
<keyword evidence="7 15" id="KW-0863">Zinc-finger</keyword>
<dbReference type="InterPro" id="IPR001374">
    <property type="entry name" value="R3H_dom"/>
</dbReference>
<dbReference type="SUPFAM" id="SSF52540">
    <property type="entry name" value="P-loop containing nucleoside triphosphate hydrolases"/>
    <property type="match status" value="1"/>
</dbReference>
<sequence>PTPEAEEARPGASTHRARPGAPPLAATGTRRLWTSAAPGAGRTAAMASAAVESFVTKQLDLLELERDAEVEERRSWQENVSLKELQSRGVCLLKLQVSSQRTGMYGRLLVTFEPRRCISAAVLPSNSFTSGDIVGLYEEDSQLATGILTRITQKLVTVAFDESHDFQLSLDREHSYRLLKLANDITYKRLKKTLITLKKYRSGPASSLTEVLFGGSDPSPASEIPPLTFYNATLDASQQEAVWFALSQKELAIIHGPPGTGKTTTVVEIILQAVKQGSKVLCCAPSNIAVDNLVEQLAQWKQRLLRLGHPARLLESVQQHSLDAVLARGDGTRIVADVRRDIDQVLAKSKKTEDKREKSNFRNEIKLLRKELKEREEAAVLASLVAANVVLATNTGASSDGPLKLLPDGHFDMVVIDECAQALEASCWIPLLKARKCVLAGDHKQLPPTIISHKAAQAGLSVSLMERLAEGHGARLVQMLSETGVPLLLVDTAGCGLFELEDEDEQSKGNPGEVRLVSLHVQALVDAGVQAGDIAIITPYNLQVDLLRESLTHRHPELEIKSVDGFQGREKEAVILSFNRRINVAVTRARRHVAIVCDSHTVNSHAFLKTLAQPQPSLNGGGREGARSREGAEQFRAVIMEFVASEKTQLEFPASLDSQDRMWVHQIAEEYGLRHESAGEGKERFITVSKRVPPAPAAPAPPAGPGSKAPLAGSQQEPRATGSGPRKLAEKKKKKEAEGPMTIDLPAGEDFDALVSAAIKADNTCGLAKCTASVVTLGQLCLHCGRRYCLSHHLPEVRGPSGSGSGEGGRALSPGRRSWVYAPHADCGPRISREGVLYAGSGTKDRSLDPAKRAQLQRRLDEKLDQLTGRRRGKRKETGKPWSAVSPSSLPAQAIPRDPALGITGCCFRRREGSVPSDTYLGLKLHKSDVPAVQGWPEFNPSGERGRTGDVSELALLLRARMHDSPLVGAVTHRGRLLSVPSWLWWPQPDLTALAVLLLCRPSVRPRCGSRRLPGRRLPVLGAVPGDGLGKEPPQSAGAADPSDPEPPEVSSRVPR</sequence>
<feature type="region of interest" description="Disordered" evidence="17">
    <location>
        <begin position="841"/>
        <end position="895"/>
    </location>
</feature>
<evidence type="ECO:0000256" key="4">
    <source>
        <dbReference type="ARBA" id="ARBA00022490"/>
    </source>
</evidence>
<dbReference type="GO" id="GO:0005634">
    <property type="term" value="C:nucleus"/>
    <property type="evidence" value="ECO:0007669"/>
    <property type="project" value="UniProtKB-SubCell"/>
</dbReference>
<evidence type="ECO:0000313" key="20">
    <source>
        <dbReference type="EMBL" id="KAB0391614.1"/>
    </source>
</evidence>
<dbReference type="Proteomes" id="UP000437017">
    <property type="component" value="Unassembled WGS sequence"/>
</dbReference>
<gene>
    <name evidence="20" type="ORF">E2I00_008293</name>
</gene>
<keyword evidence="6" id="KW-0547">Nucleotide-binding</keyword>
<dbReference type="PANTHER" id="PTHR43788">
    <property type="entry name" value="DNA2/NAM7 HELICASE FAMILY MEMBER"/>
    <property type="match status" value="1"/>
</dbReference>
<dbReference type="InterPro" id="IPR014001">
    <property type="entry name" value="Helicase_ATP-bd"/>
</dbReference>
<proteinExistence type="inferred from homology"/>
<dbReference type="Pfam" id="PF01424">
    <property type="entry name" value="R3H"/>
    <property type="match status" value="1"/>
</dbReference>
<dbReference type="PROSITE" id="PS51061">
    <property type="entry name" value="R3H"/>
    <property type="match status" value="1"/>
</dbReference>
<evidence type="ECO:0000256" key="10">
    <source>
        <dbReference type="ARBA" id="ARBA00022833"/>
    </source>
</evidence>
<dbReference type="EMBL" id="SGJD01004406">
    <property type="protein sequence ID" value="KAB0391614.1"/>
    <property type="molecule type" value="Genomic_DNA"/>
</dbReference>
<evidence type="ECO:0000256" key="11">
    <source>
        <dbReference type="ARBA" id="ARBA00022840"/>
    </source>
</evidence>
<evidence type="ECO:0000256" key="7">
    <source>
        <dbReference type="ARBA" id="ARBA00022771"/>
    </source>
</evidence>
<dbReference type="OrthoDB" id="6513042at2759"/>
<dbReference type="AlphaFoldDB" id="A0A643BUN2"/>
<dbReference type="InterPro" id="IPR041679">
    <property type="entry name" value="DNA2/NAM7-like_C"/>
</dbReference>
<dbReference type="GO" id="GO:0005524">
    <property type="term" value="F:ATP binding"/>
    <property type="evidence" value="ECO:0007669"/>
    <property type="project" value="UniProtKB-KW"/>
</dbReference>
<dbReference type="GO" id="GO:0003723">
    <property type="term" value="F:RNA binding"/>
    <property type="evidence" value="ECO:0007669"/>
    <property type="project" value="UniProtKB-KW"/>
</dbReference>
<dbReference type="FunFam" id="3.30.1370.50:FF:000002">
    <property type="entry name" value="Immunoglobulin mu DNA-binding protein 2"/>
    <property type="match status" value="1"/>
</dbReference>
<keyword evidence="8" id="KW-0378">Hydrolase</keyword>
<dbReference type="CDD" id="cd02641">
    <property type="entry name" value="R3H_Smubp-2_like"/>
    <property type="match status" value="1"/>
</dbReference>
<comment type="subcellular location">
    <subcellularLocation>
        <location evidence="2">Cytoplasm</location>
    </subcellularLocation>
    <subcellularLocation>
        <location evidence="1">Nucleus</location>
    </subcellularLocation>
</comment>
<reference evidence="20 21" key="1">
    <citation type="journal article" date="2019" name="PLoS ONE">
        <title>Genomic analyses reveal an absence of contemporary introgressive admixture between fin whales and blue whales, despite known hybrids.</title>
        <authorList>
            <person name="Westbury M.V."/>
            <person name="Petersen B."/>
            <person name="Lorenzen E.D."/>
        </authorList>
    </citation>
    <scope>NUCLEOTIDE SEQUENCE [LARGE SCALE GENOMIC DNA]</scope>
    <source>
        <strain evidence="20">FinWhale-01</strain>
    </source>
</reference>
<dbReference type="InterPro" id="IPR035896">
    <property type="entry name" value="AN1-like_Znf"/>
</dbReference>
<keyword evidence="12" id="KW-0694">RNA-binding</keyword>
<evidence type="ECO:0000256" key="8">
    <source>
        <dbReference type="ARBA" id="ARBA00022801"/>
    </source>
</evidence>
<dbReference type="CDD" id="cd18044">
    <property type="entry name" value="DEXXQc_SMUBP2"/>
    <property type="match status" value="1"/>
</dbReference>
<evidence type="ECO:0000256" key="9">
    <source>
        <dbReference type="ARBA" id="ARBA00022806"/>
    </source>
</evidence>
<feature type="compositionally biased region" description="Basic and acidic residues" evidence="17">
    <location>
        <begin position="843"/>
        <end position="865"/>
    </location>
</feature>
<feature type="non-terminal residue" evidence="20">
    <location>
        <position position="1"/>
    </location>
</feature>
<organism evidence="20 21">
    <name type="scientific">Balaenoptera physalus</name>
    <name type="common">Fin whale</name>
    <name type="synonym">Balaena physalus</name>
    <dbReference type="NCBI Taxonomy" id="9770"/>
    <lineage>
        <taxon>Eukaryota</taxon>
        <taxon>Metazoa</taxon>
        <taxon>Chordata</taxon>
        <taxon>Craniata</taxon>
        <taxon>Vertebrata</taxon>
        <taxon>Euteleostomi</taxon>
        <taxon>Mammalia</taxon>
        <taxon>Eutheria</taxon>
        <taxon>Laurasiatheria</taxon>
        <taxon>Artiodactyla</taxon>
        <taxon>Whippomorpha</taxon>
        <taxon>Cetacea</taxon>
        <taxon>Mysticeti</taxon>
        <taxon>Balaenopteridae</taxon>
        <taxon>Balaenoptera</taxon>
    </lineage>
</organism>
<dbReference type="FunFam" id="3.40.50.300:FF:001171">
    <property type="entry name" value="DNA-binding protein SMUBP-2"/>
    <property type="match status" value="1"/>
</dbReference>
<dbReference type="SUPFAM" id="SSF118310">
    <property type="entry name" value="AN1-like Zinc finger"/>
    <property type="match status" value="1"/>
</dbReference>
<keyword evidence="10" id="KW-0862">Zinc</keyword>
<keyword evidence="4" id="KW-0963">Cytoplasm</keyword>
<evidence type="ECO:0000256" key="13">
    <source>
        <dbReference type="ARBA" id="ARBA00023242"/>
    </source>
</evidence>
<evidence type="ECO:0000259" key="18">
    <source>
        <dbReference type="PROSITE" id="PS51039"/>
    </source>
</evidence>
<comment type="similarity">
    <text evidence="3">Belongs to the DNA2/NAM7 helicase family.</text>
</comment>
<keyword evidence="11" id="KW-0067">ATP-binding</keyword>
<dbReference type="GO" id="GO:0043139">
    <property type="term" value="F:5'-3' DNA helicase activity"/>
    <property type="evidence" value="ECO:0007669"/>
    <property type="project" value="TreeGrafter"/>
</dbReference>